<dbReference type="Proteomes" id="UP000748752">
    <property type="component" value="Unassembled WGS sequence"/>
</dbReference>
<accession>A0ABS1CQI3</accession>
<comment type="caution">
    <text evidence="1">The sequence shown here is derived from an EMBL/GenBank/DDBJ whole genome shotgun (WGS) entry which is preliminary data.</text>
</comment>
<protein>
    <recommendedName>
        <fullName evidence="3">CopG family transcriptional regulator</fullName>
    </recommendedName>
</protein>
<evidence type="ECO:0008006" key="3">
    <source>
        <dbReference type="Google" id="ProtNLM"/>
    </source>
</evidence>
<organism evidence="1 2">
    <name type="scientific">Thiohalocapsa halophila</name>
    <dbReference type="NCBI Taxonomy" id="69359"/>
    <lineage>
        <taxon>Bacteria</taxon>
        <taxon>Pseudomonadati</taxon>
        <taxon>Pseudomonadota</taxon>
        <taxon>Gammaproteobacteria</taxon>
        <taxon>Chromatiales</taxon>
        <taxon>Chromatiaceae</taxon>
        <taxon>Thiohalocapsa</taxon>
    </lineage>
</organism>
<sequence>MTQISIDMPDDIAQELYRRAPQPADRLRLVETIFREYFAGSGKATELELLNANAEELNREAEDVLAYQVYLEER</sequence>
<keyword evidence="2" id="KW-1185">Reference proteome</keyword>
<dbReference type="EMBL" id="NRRV01000115">
    <property type="protein sequence ID" value="MBK1633759.1"/>
    <property type="molecule type" value="Genomic_DNA"/>
</dbReference>
<proteinExistence type="predicted"/>
<evidence type="ECO:0000313" key="1">
    <source>
        <dbReference type="EMBL" id="MBK1633759.1"/>
    </source>
</evidence>
<name>A0ABS1CQI3_9GAMM</name>
<reference evidence="1 2" key="1">
    <citation type="journal article" date="2020" name="Microorganisms">
        <title>Osmotic Adaptation and Compatible Solute Biosynthesis of Phototrophic Bacteria as Revealed from Genome Analyses.</title>
        <authorList>
            <person name="Imhoff J.F."/>
            <person name="Rahn T."/>
            <person name="Kunzel S."/>
            <person name="Keller A."/>
            <person name="Neulinger S.C."/>
        </authorList>
    </citation>
    <scope>NUCLEOTIDE SEQUENCE [LARGE SCALE GENOMIC DNA]</scope>
    <source>
        <strain evidence="1 2">DSM 6210</strain>
    </source>
</reference>
<evidence type="ECO:0000313" key="2">
    <source>
        <dbReference type="Proteomes" id="UP000748752"/>
    </source>
</evidence>
<gene>
    <name evidence="1" type="ORF">CKO31_24060</name>
</gene>